<keyword evidence="5" id="KW-1185">Reference proteome</keyword>
<gene>
    <name evidence="2" type="ORF">ATR_1279</name>
    <name evidence="3" type="ORF">CRU87_09525</name>
</gene>
<reference evidence="2 4" key="2">
    <citation type="submission" date="2018-07" db="EMBL/GenBank/DDBJ databases">
        <title>Complete genome of the Arcobacter trophiarum type strain LMG 25534.</title>
        <authorList>
            <person name="Miller W.G."/>
            <person name="Yee E."/>
        </authorList>
    </citation>
    <scope>NUCLEOTIDE SEQUENCE [LARGE SCALE GENOMIC DNA]</scope>
    <source>
        <strain evidence="2 4">LMG 25534</strain>
    </source>
</reference>
<proteinExistence type="predicted"/>
<sequence>MSIDMTKVANIILYMLHKQVKALNHKKIELMIFFIEQNHLNFCEKKILGESFIKTPRGVKADILDELFNLILDDVEFEDEEDDRVFFIQELMDFLEIEIVEKATFKELKFKKLDEDFDETIFSIDELKSIHKVINLYKDTSVRNLANESFKLEKVRACDTNEIIF</sequence>
<dbReference type="EMBL" id="CP031367">
    <property type="protein sequence ID" value="AXK49137.1"/>
    <property type="molecule type" value="Genomic_DNA"/>
</dbReference>
<dbReference type="Proteomes" id="UP000289132">
    <property type="component" value="Unassembled WGS sequence"/>
</dbReference>
<evidence type="ECO:0000259" key="1">
    <source>
        <dbReference type="Pfam" id="PF13274"/>
    </source>
</evidence>
<feature type="domain" description="Antitoxin SocA-like Panacea" evidence="1">
    <location>
        <begin position="31"/>
        <end position="149"/>
    </location>
</feature>
<dbReference type="KEGG" id="atp:ATR_1279"/>
<evidence type="ECO:0000313" key="4">
    <source>
        <dbReference type="Proteomes" id="UP000254504"/>
    </source>
</evidence>
<name>A0AAD0QJK2_9BACT</name>
<dbReference type="RefSeq" id="WP_115428637.1">
    <property type="nucleotide sequence ID" value="NZ_CP031367.1"/>
</dbReference>
<reference evidence="3 5" key="1">
    <citation type="submission" date="2017-10" db="EMBL/GenBank/DDBJ databases">
        <title>Genomics of the genus Arcobacter.</title>
        <authorList>
            <person name="Perez-Cataluna A."/>
            <person name="Figueras M.J."/>
        </authorList>
    </citation>
    <scope>NUCLEOTIDE SEQUENCE [LARGE SCALE GENOMIC DNA]</scope>
    <source>
        <strain evidence="3 5">LMG 25534</strain>
    </source>
</reference>
<evidence type="ECO:0000313" key="5">
    <source>
        <dbReference type="Proteomes" id="UP000289132"/>
    </source>
</evidence>
<protein>
    <submittedName>
        <fullName evidence="3">DUF4065 domain-containing protein</fullName>
    </submittedName>
</protein>
<dbReference type="Pfam" id="PF13274">
    <property type="entry name" value="SocA_Panacea"/>
    <property type="match status" value="1"/>
</dbReference>
<accession>A0AAD0QJK2</accession>
<evidence type="ECO:0000313" key="3">
    <source>
        <dbReference type="EMBL" id="RXJ89339.1"/>
    </source>
</evidence>
<evidence type="ECO:0000313" key="2">
    <source>
        <dbReference type="EMBL" id="AXK49137.1"/>
    </source>
</evidence>
<dbReference type="InterPro" id="IPR025272">
    <property type="entry name" value="SocA_Panacea"/>
</dbReference>
<dbReference type="AlphaFoldDB" id="A0AAD0QJK2"/>
<dbReference type="Proteomes" id="UP000254504">
    <property type="component" value="Chromosome"/>
</dbReference>
<dbReference type="EMBL" id="PDKD01000025">
    <property type="protein sequence ID" value="RXJ89339.1"/>
    <property type="molecule type" value="Genomic_DNA"/>
</dbReference>
<organism evidence="2 4">
    <name type="scientific">Aliarcobacter trophiarum LMG 25534</name>
    <dbReference type="NCBI Taxonomy" id="1032241"/>
    <lineage>
        <taxon>Bacteria</taxon>
        <taxon>Pseudomonadati</taxon>
        <taxon>Campylobacterota</taxon>
        <taxon>Epsilonproteobacteria</taxon>
        <taxon>Campylobacterales</taxon>
        <taxon>Arcobacteraceae</taxon>
        <taxon>Aliarcobacter</taxon>
    </lineage>
</organism>